<accession>A0A1Z5KD44</accession>
<gene>
    <name evidence="1" type="ORF">FisN_4Lh268</name>
</gene>
<dbReference type="EMBL" id="BDSP01000207">
    <property type="protein sequence ID" value="GAX24179.1"/>
    <property type="molecule type" value="Genomic_DNA"/>
</dbReference>
<organism evidence="1 2">
    <name type="scientific">Fistulifera solaris</name>
    <name type="common">Oleaginous diatom</name>
    <dbReference type="NCBI Taxonomy" id="1519565"/>
    <lineage>
        <taxon>Eukaryota</taxon>
        <taxon>Sar</taxon>
        <taxon>Stramenopiles</taxon>
        <taxon>Ochrophyta</taxon>
        <taxon>Bacillariophyta</taxon>
        <taxon>Bacillariophyceae</taxon>
        <taxon>Bacillariophycidae</taxon>
        <taxon>Naviculales</taxon>
        <taxon>Naviculaceae</taxon>
        <taxon>Fistulifera</taxon>
    </lineage>
</organism>
<evidence type="ECO:0000313" key="1">
    <source>
        <dbReference type="EMBL" id="GAX24179.1"/>
    </source>
</evidence>
<dbReference type="OrthoDB" id="445007at2759"/>
<dbReference type="Proteomes" id="UP000198406">
    <property type="component" value="Unassembled WGS sequence"/>
</dbReference>
<proteinExistence type="predicted"/>
<evidence type="ECO:0008006" key="3">
    <source>
        <dbReference type="Google" id="ProtNLM"/>
    </source>
</evidence>
<reference evidence="1 2" key="1">
    <citation type="journal article" date="2015" name="Plant Cell">
        <title>Oil accumulation by the oleaginous diatom Fistulifera solaris as revealed by the genome and transcriptome.</title>
        <authorList>
            <person name="Tanaka T."/>
            <person name="Maeda Y."/>
            <person name="Veluchamy A."/>
            <person name="Tanaka M."/>
            <person name="Abida H."/>
            <person name="Marechal E."/>
            <person name="Bowler C."/>
            <person name="Muto M."/>
            <person name="Sunaga Y."/>
            <person name="Tanaka M."/>
            <person name="Yoshino T."/>
            <person name="Taniguchi T."/>
            <person name="Fukuda Y."/>
            <person name="Nemoto M."/>
            <person name="Matsumoto M."/>
            <person name="Wong P.S."/>
            <person name="Aburatani S."/>
            <person name="Fujibuchi W."/>
        </authorList>
    </citation>
    <scope>NUCLEOTIDE SEQUENCE [LARGE SCALE GENOMIC DNA]</scope>
    <source>
        <strain evidence="1 2">JPCC DA0580</strain>
    </source>
</reference>
<sequence>MTDDDDSFEELSEEQIATFLNQGVLVVPNVLSQEEVTEALSGLHETLASHGVDVQRLEETGGHLQQLSSTGGSGGVLDLFYAEWKFKISTNPKLFHLTAQLWKAAYCYQGEANEQLHTEQFKWHPYGAFNPTQGYAYIDRVGYRIPTQLAERLGTISKKNKNNPIQRSLTPHLDCCPENPFPMNSKWRPIQCFVSLTDNMEPNTGGFEAAPGFHREFATWAANRPPTLVTKKGGETVALPAPCVGEYTHIRPREDTAVLQRVQHIPVTAGSAVFWDNRIPHANAYRHNGTKPRVVVYTSFLPNVAINRQYARQQLEHMRQGRNPPSSGGLWMNQSKTNAGEVKKTNSSILLEDKLTELQRRLLAIDDWP</sequence>
<comment type="caution">
    <text evidence="1">The sequence shown here is derived from an EMBL/GenBank/DDBJ whole genome shotgun (WGS) entry which is preliminary data.</text>
</comment>
<dbReference type="Gene3D" id="2.60.120.330">
    <property type="entry name" value="B-lactam Antibiotic, Isopenicillin N Synthase, Chain"/>
    <property type="match status" value="1"/>
</dbReference>
<dbReference type="Pfam" id="PF07350">
    <property type="entry name" value="Gig2-like"/>
    <property type="match status" value="1"/>
</dbReference>
<dbReference type="AlphaFoldDB" id="A0A1Z5KD44"/>
<evidence type="ECO:0000313" key="2">
    <source>
        <dbReference type="Proteomes" id="UP000198406"/>
    </source>
</evidence>
<dbReference type="InParanoid" id="A0A1Z5KD44"/>
<dbReference type="InterPro" id="IPR010856">
    <property type="entry name" value="Gig2-like"/>
</dbReference>
<name>A0A1Z5KD44_FISSO</name>
<dbReference type="PANTHER" id="PTHR31630:SF8">
    <property type="entry name" value="JMJC DOMAIN-CONTAINING PROTEIN"/>
    <property type="match status" value="1"/>
</dbReference>
<dbReference type="InterPro" id="IPR027443">
    <property type="entry name" value="IPNS-like_sf"/>
</dbReference>
<dbReference type="SUPFAM" id="SSF51197">
    <property type="entry name" value="Clavaminate synthase-like"/>
    <property type="match status" value="1"/>
</dbReference>
<dbReference type="Gene3D" id="2.60.120.620">
    <property type="entry name" value="q2cbj1_9rhob like domain"/>
    <property type="match status" value="1"/>
</dbReference>
<dbReference type="PANTHER" id="PTHR31630">
    <property type="entry name" value="PHYTANOYL-COA DIOXYGENASE-RELATED-RELATED"/>
    <property type="match status" value="1"/>
</dbReference>
<protein>
    <recommendedName>
        <fullName evidence="3">Phytanoyl-CoA dioxygenase family protein</fullName>
    </recommendedName>
</protein>
<keyword evidence="2" id="KW-1185">Reference proteome</keyword>